<gene>
    <name evidence="15" type="ORF">L596_003549</name>
</gene>
<dbReference type="SUPFAM" id="SSF81321">
    <property type="entry name" value="Family A G protein-coupled receptor-like"/>
    <property type="match status" value="1"/>
</dbReference>
<comment type="caution">
    <text evidence="15">The sequence shown here is derived from an EMBL/GenBank/DDBJ whole genome shotgun (WGS) entry which is preliminary data.</text>
</comment>
<feature type="transmembrane region" description="Helical" evidence="12">
    <location>
        <begin position="326"/>
        <end position="343"/>
    </location>
</feature>
<keyword evidence="3" id="KW-1003">Cell membrane</keyword>
<comment type="similarity">
    <text evidence="2">Belongs to the G-protein coupled receptor 2 family.</text>
</comment>
<evidence type="ECO:0000259" key="13">
    <source>
        <dbReference type="PROSITE" id="PS50227"/>
    </source>
</evidence>
<evidence type="ECO:0000256" key="7">
    <source>
        <dbReference type="ARBA" id="ARBA00023136"/>
    </source>
</evidence>
<evidence type="ECO:0000256" key="6">
    <source>
        <dbReference type="ARBA" id="ARBA00023040"/>
    </source>
</evidence>
<dbReference type="InterPro" id="IPR001879">
    <property type="entry name" value="GPCR_2_extracellular_dom"/>
</dbReference>
<feature type="transmembrane region" description="Helical" evidence="12">
    <location>
        <begin position="191"/>
        <end position="215"/>
    </location>
</feature>
<evidence type="ECO:0000313" key="16">
    <source>
        <dbReference type="Proteomes" id="UP000298663"/>
    </source>
</evidence>
<dbReference type="OrthoDB" id="5967113at2759"/>
<dbReference type="Gene3D" id="1.20.1070.10">
    <property type="entry name" value="Rhodopsin 7-helix transmembrane proteins"/>
    <property type="match status" value="1"/>
</dbReference>
<evidence type="ECO:0000256" key="10">
    <source>
        <dbReference type="ARBA" id="ARBA00023224"/>
    </source>
</evidence>
<feature type="transmembrane region" description="Helical" evidence="12">
    <location>
        <begin position="120"/>
        <end position="141"/>
    </location>
</feature>
<dbReference type="GO" id="GO:0007166">
    <property type="term" value="P:cell surface receptor signaling pathway"/>
    <property type="evidence" value="ECO:0007669"/>
    <property type="project" value="InterPro"/>
</dbReference>
<keyword evidence="6" id="KW-0297">G-protein coupled receptor</keyword>
<evidence type="ECO:0000256" key="9">
    <source>
        <dbReference type="ARBA" id="ARBA00023180"/>
    </source>
</evidence>
<dbReference type="PROSITE" id="PS50227">
    <property type="entry name" value="G_PROTEIN_RECEP_F2_3"/>
    <property type="match status" value="1"/>
</dbReference>
<feature type="transmembrane region" description="Helical" evidence="12">
    <location>
        <begin position="280"/>
        <end position="306"/>
    </location>
</feature>
<keyword evidence="10" id="KW-0807">Transducer</keyword>
<protein>
    <recommendedName>
        <fullName evidence="17">G-protein coupled receptors family 2 profile 2 domain-containing protein</fullName>
    </recommendedName>
</protein>
<dbReference type="Pfam" id="PF00002">
    <property type="entry name" value="7tm_2"/>
    <property type="match status" value="1"/>
</dbReference>
<evidence type="ECO:0000259" key="14">
    <source>
        <dbReference type="PROSITE" id="PS50261"/>
    </source>
</evidence>
<comment type="subcellular location">
    <subcellularLocation>
        <location evidence="1">Cell membrane</location>
        <topology evidence="1">Multi-pass membrane protein</topology>
    </subcellularLocation>
</comment>
<dbReference type="InterPro" id="IPR050332">
    <property type="entry name" value="GPCR_2"/>
</dbReference>
<evidence type="ECO:0000256" key="2">
    <source>
        <dbReference type="ARBA" id="ARBA00005314"/>
    </source>
</evidence>
<dbReference type="InterPro" id="IPR017981">
    <property type="entry name" value="GPCR_2-like_7TM"/>
</dbReference>
<feature type="region of interest" description="Disordered" evidence="11">
    <location>
        <begin position="423"/>
        <end position="442"/>
    </location>
</feature>
<keyword evidence="8" id="KW-0675">Receptor</keyword>
<accession>A0A4U8UWY4</accession>
<dbReference type="PANTHER" id="PTHR45620:SF37">
    <property type="entry name" value="G_PROTEIN_RECEP_F2_4 DOMAIN-CONTAINING PROTEIN"/>
    <property type="match status" value="1"/>
</dbReference>
<organism evidence="15 16">
    <name type="scientific">Steinernema carpocapsae</name>
    <name type="common">Entomopathogenic nematode</name>
    <dbReference type="NCBI Taxonomy" id="34508"/>
    <lineage>
        <taxon>Eukaryota</taxon>
        <taxon>Metazoa</taxon>
        <taxon>Ecdysozoa</taxon>
        <taxon>Nematoda</taxon>
        <taxon>Chromadorea</taxon>
        <taxon>Rhabditida</taxon>
        <taxon>Tylenchina</taxon>
        <taxon>Panagrolaimomorpha</taxon>
        <taxon>Strongyloidoidea</taxon>
        <taxon>Steinernematidae</taxon>
        <taxon>Steinernema</taxon>
    </lineage>
</organism>
<evidence type="ECO:0000256" key="3">
    <source>
        <dbReference type="ARBA" id="ARBA00022475"/>
    </source>
</evidence>
<sequence length="442" mass="50677">MSTTEREQATCNFFRNDRYVFENSEALCDAHFDKSLCWYNVTRGDTRYRTCPFKFCLSKVGCADVAATLRVQRTCFENGTWGEPLYNGCIQVLTEHKECIAGFCQRCPDPLRDFVMNMSLFLSVLSVLLMVVALILFCSFNSIQCRRLSIHKNLAAAFVFRFALLAIWNVANTSNQFYDCTHFHSVPRIDLEWICKGLLWLVIYFQVASVIWMVIEGGYLYSRFTVYAMRSCEPPFWMFLLGGWGAPFCIVMVWTIIHQYQTKFVANSFCWLPYAKGIDMWILAGTMGAAILVNCLFLLGIVAILVQKFRSENTAESKKIWRTIKATLLLVPLLGVSNIPLFYEPDHPSGAYMLISAILQHSQGIFVAVLYCFLNSEIQNAVRRKLGNWRCRWLQNRDFETQRTYVPETGIVNKRHGIPMEQLEGVSDSHSQKSTKGEASTN</sequence>
<dbReference type="GO" id="GO:0008528">
    <property type="term" value="F:G protein-coupled peptide receptor activity"/>
    <property type="evidence" value="ECO:0007669"/>
    <property type="project" value="TreeGrafter"/>
</dbReference>
<keyword evidence="7 12" id="KW-0472">Membrane</keyword>
<dbReference type="STRING" id="34508.A0A4U8UWY4"/>
<dbReference type="GO" id="GO:0005886">
    <property type="term" value="C:plasma membrane"/>
    <property type="evidence" value="ECO:0007669"/>
    <property type="project" value="UniProtKB-SubCell"/>
</dbReference>
<feature type="domain" description="G-protein coupled receptors family 2 profile 1" evidence="13">
    <location>
        <begin position="10"/>
        <end position="93"/>
    </location>
</feature>
<name>A0A4U8UWY4_STECR</name>
<evidence type="ECO:0000256" key="1">
    <source>
        <dbReference type="ARBA" id="ARBA00004651"/>
    </source>
</evidence>
<dbReference type="PROSITE" id="PS50261">
    <property type="entry name" value="G_PROTEIN_RECEP_F2_4"/>
    <property type="match status" value="1"/>
</dbReference>
<dbReference type="GO" id="GO:0007188">
    <property type="term" value="P:adenylate cyclase-modulating G protein-coupled receptor signaling pathway"/>
    <property type="evidence" value="ECO:0007669"/>
    <property type="project" value="TreeGrafter"/>
</dbReference>
<reference evidence="15 16" key="2">
    <citation type="journal article" date="2019" name="G3 (Bethesda)">
        <title>Hybrid Assembly of the Genome of the Entomopathogenic Nematode Steinernema carpocapsae Identifies the X-Chromosome.</title>
        <authorList>
            <person name="Serra L."/>
            <person name="Macchietto M."/>
            <person name="Macias-Munoz A."/>
            <person name="McGill C.J."/>
            <person name="Rodriguez I.M."/>
            <person name="Rodriguez B."/>
            <person name="Murad R."/>
            <person name="Mortazavi A."/>
        </authorList>
    </citation>
    <scope>NUCLEOTIDE SEQUENCE [LARGE SCALE GENOMIC DNA]</scope>
    <source>
        <strain evidence="15 16">ALL</strain>
    </source>
</reference>
<reference evidence="15 16" key="1">
    <citation type="journal article" date="2015" name="Genome Biol.">
        <title>Comparative genomics of Steinernema reveals deeply conserved gene regulatory networks.</title>
        <authorList>
            <person name="Dillman A.R."/>
            <person name="Macchietto M."/>
            <person name="Porter C.F."/>
            <person name="Rogers A."/>
            <person name="Williams B."/>
            <person name="Antoshechkin I."/>
            <person name="Lee M.M."/>
            <person name="Goodwin Z."/>
            <person name="Lu X."/>
            <person name="Lewis E.E."/>
            <person name="Goodrich-Blair H."/>
            <person name="Stock S.P."/>
            <person name="Adams B.J."/>
            <person name="Sternberg P.W."/>
            <person name="Mortazavi A."/>
        </authorList>
    </citation>
    <scope>NUCLEOTIDE SEQUENCE [LARGE SCALE GENOMIC DNA]</scope>
    <source>
        <strain evidence="15 16">ALL</strain>
    </source>
</reference>
<evidence type="ECO:0000256" key="11">
    <source>
        <dbReference type="SAM" id="MobiDB-lite"/>
    </source>
</evidence>
<evidence type="ECO:0008006" key="17">
    <source>
        <dbReference type="Google" id="ProtNLM"/>
    </source>
</evidence>
<dbReference type="PROSITE" id="PS00649">
    <property type="entry name" value="G_PROTEIN_RECEP_F2_1"/>
    <property type="match status" value="1"/>
</dbReference>
<proteinExistence type="inferred from homology"/>
<evidence type="ECO:0000256" key="8">
    <source>
        <dbReference type="ARBA" id="ARBA00023170"/>
    </source>
</evidence>
<keyword evidence="16" id="KW-1185">Reference proteome</keyword>
<feature type="transmembrane region" description="Helical" evidence="12">
    <location>
        <begin position="236"/>
        <end position="260"/>
    </location>
</feature>
<dbReference type="InterPro" id="IPR036445">
    <property type="entry name" value="GPCR_2_extracell_dom_sf"/>
</dbReference>
<dbReference type="PANTHER" id="PTHR45620">
    <property type="entry name" value="PDF RECEPTOR-LIKE PROTEIN-RELATED"/>
    <property type="match status" value="1"/>
</dbReference>
<dbReference type="SUPFAM" id="SSF111418">
    <property type="entry name" value="Hormone receptor domain"/>
    <property type="match status" value="1"/>
</dbReference>
<keyword evidence="9" id="KW-0325">Glycoprotein</keyword>
<evidence type="ECO:0000256" key="12">
    <source>
        <dbReference type="SAM" id="Phobius"/>
    </source>
</evidence>
<evidence type="ECO:0000313" key="15">
    <source>
        <dbReference type="EMBL" id="TMS36368.1"/>
    </source>
</evidence>
<dbReference type="PRINTS" id="PR00249">
    <property type="entry name" value="GPCRSECRETIN"/>
</dbReference>
<keyword evidence="4 12" id="KW-0812">Transmembrane</keyword>
<keyword evidence="5 12" id="KW-1133">Transmembrane helix</keyword>
<dbReference type="Proteomes" id="UP000298663">
    <property type="component" value="Unassembled WGS sequence"/>
</dbReference>
<dbReference type="InterPro" id="IPR017983">
    <property type="entry name" value="GPCR_2_secretin-like_CS"/>
</dbReference>
<feature type="domain" description="G-protein coupled receptors family 2 profile 2" evidence="14">
    <location>
        <begin position="115"/>
        <end position="375"/>
    </location>
</feature>
<evidence type="ECO:0000256" key="4">
    <source>
        <dbReference type="ARBA" id="ARBA00022692"/>
    </source>
</evidence>
<feature type="transmembrane region" description="Helical" evidence="12">
    <location>
        <begin position="349"/>
        <end position="374"/>
    </location>
</feature>
<feature type="compositionally biased region" description="Polar residues" evidence="11">
    <location>
        <begin position="428"/>
        <end position="442"/>
    </location>
</feature>
<dbReference type="InterPro" id="IPR000832">
    <property type="entry name" value="GPCR_2_secretin-like"/>
</dbReference>
<feature type="transmembrane region" description="Helical" evidence="12">
    <location>
        <begin position="153"/>
        <end position="171"/>
    </location>
</feature>
<evidence type="ECO:0000256" key="5">
    <source>
        <dbReference type="ARBA" id="ARBA00022989"/>
    </source>
</evidence>
<dbReference type="Gene3D" id="4.10.1240.10">
    <property type="entry name" value="GPCR, family 2, extracellular hormone receptor domain"/>
    <property type="match status" value="1"/>
</dbReference>
<dbReference type="AlphaFoldDB" id="A0A4U8UWY4"/>
<dbReference type="EMBL" id="AZBU02000001">
    <property type="protein sequence ID" value="TMS36368.1"/>
    <property type="molecule type" value="Genomic_DNA"/>
</dbReference>